<evidence type="ECO:0000256" key="1">
    <source>
        <dbReference type="SAM" id="Phobius"/>
    </source>
</evidence>
<feature type="transmembrane region" description="Helical" evidence="1">
    <location>
        <begin position="97"/>
        <end position="114"/>
    </location>
</feature>
<name>A0A919NF19_9ACTN</name>
<proteinExistence type="predicted"/>
<keyword evidence="1" id="KW-0812">Transmembrane</keyword>
<sequence>MFGALTCMRASHPATPSSAAENARWVPSSPAPSALGAGTVVTLHDAVISSAAASGCGGRLSGKLTRWAWPPGSPTFPLAIAGHGQLRHTYLKNPERLVVLAGAAPAVWGLLFVLDARGRRWTLYSPDVEYTGMLAAAAAAGTLELEFTVMATKFPGWNSGWRL</sequence>
<dbReference type="Proteomes" id="UP000629619">
    <property type="component" value="Unassembled WGS sequence"/>
</dbReference>
<protein>
    <submittedName>
        <fullName evidence="2">Uncharacterized protein</fullName>
    </submittedName>
</protein>
<comment type="caution">
    <text evidence="2">The sequence shown here is derived from an EMBL/GenBank/DDBJ whole genome shotgun (WGS) entry which is preliminary data.</text>
</comment>
<accession>A0A919NF19</accession>
<keyword evidence="1" id="KW-0472">Membrane</keyword>
<reference evidence="2" key="1">
    <citation type="submission" date="2021-01" db="EMBL/GenBank/DDBJ databases">
        <title>Whole genome shotgun sequence of Actinoplanes siamensis NBRC 109076.</title>
        <authorList>
            <person name="Komaki H."/>
            <person name="Tamura T."/>
        </authorList>
    </citation>
    <scope>NUCLEOTIDE SEQUENCE</scope>
    <source>
        <strain evidence="2">NBRC 109076</strain>
    </source>
</reference>
<evidence type="ECO:0000313" key="3">
    <source>
        <dbReference type="Proteomes" id="UP000629619"/>
    </source>
</evidence>
<keyword evidence="3" id="KW-1185">Reference proteome</keyword>
<dbReference type="EMBL" id="BOMW01000094">
    <property type="protein sequence ID" value="GIF09632.1"/>
    <property type="molecule type" value="Genomic_DNA"/>
</dbReference>
<keyword evidence="1" id="KW-1133">Transmembrane helix</keyword>
<gene>
    <name evidence="2" type="ORF">Asi03nite_71700</name>
</gene>
<evidence type="ECO:0000313" key="2">
    <source>
        <dbReference type="EMBL" id="GIF09632.1"/>
    </source>
</evidence>
<dbReference type="AlphaFoldDB" id="A0A919NF19"/>
<organism evidence="2 3">
    <name type="scientific">Actinoplanes siamensis</name>
    <dbReference type="NCBI Taxonomy" id="1223317"/>
    <lineage>
        <taxon>Bacteria</taxon>
        <taxon>Bacillati</taxon>
        <taxon>Actinomycetota</taxon>
        <taxon>Actinomycetes</taxon>
        <taxon>Micromonosporales</taxon>
        <taxon>Micromonosporaceae</taxon>
        <taxon>Actinoplanes</taxon>
    </lineage>
</organism>